<dbReference type="Proteomes" id="UP000053820">
    <property type="component" value="Unassembled WGS sequence"/>
</dbReference>
<accession>A0A0C9V2Z5</accession>
<feature type="transmembrane region" description="Helical" evidence="5">
    <location>
        <begin position="241"/>
        <end position="264"/>
    </location>
</feature>
<evidence type="ECO:0000256" key="2">
    <source>
        <dbReference type="ARBA" id="ARBA00022692"/>
    </source>
</evidence>
<keyword evidence="2 5" id="KW-0812">Transmembrane</keyword>
<dbReference type="Gene3D" id="1.20.1720.10">
    <property type="entry name" value="Multidrug resistance protein D"/>
    <property type="match status" value="1"/>
</dbReference>
<dbReference type="SUPFAM" id="SSF103473">
    <property type="entry name" value="MFS general substrate transporter"/>
    <property type="match status" value="1"/>
</dbReference>
<dbReference type="Pfam" id="PF07690">
    <property type="entry name" value="MFS_1"/>
    <property type="match status" value="1"/>
</dbReference>
<feature type="transmembrane region" description="Helical" evidence="5">
    <location>
        <begin position="176"/>
        <end position="195"/>
    </location>
</feature>
<dbReference type="PANTHER" id="PTHR23501:SF102">
    <property type="entry name" value="DRUG TRANSPORTER, PUTATIVE (AFU_ORTHOLOGUE AFUA_3G08530)-RELATED"/>
    <property type="match status" value="1"/>
</dbReference>
<evidence type="ECO:0000256" key="1">
    <source>
        <dbReference type="ARBA" id="ARBA00004141"/>
    </source>
</evidence>
<dbReference type="InterPro" id="IPR020846">
    <property type="entry name" value="MFS_dom"/>
</dbReference>
<feature type="transmembrane region" description="Helical" evidence="5">
    <location>
        <begin position="381"/>
        <end position="399"/>
    </location>
</feature>
<keyword evidence="4 5" id="KW-0472">Membrane</keyword>
<feature type="transmembrane region" description="Helical" evidence="5">
    <location>
        <begin position="317"/>
        <end position="338"/>
    </location>
</feature>
<dbReference type="PANTHER" id="PTHR23501">
    <property type="entry name" value="MAJOR FACILITATOR SUPERFAMILY"/>
    <property type="match status" value="1"/>
</dbReference>
<dbReference type="EMBL" id="KN839883">
    <property type="protein sequence ID" value="KIJ59634.1"/>
    <property type="molecule type" value="Genomic_DNA"/>
</dbReference>
<dbReference type="GO" id="GO:0005886">
    <property type="term" value="C:plasma membrane"/>
    <property type="evidence" value="ECO:0007669"/>
    <property type="project" value="TreeGrafter"/>
</dbReference>
<feature type="transmembrane region" description="Helical" evidence="5">
    <location>
        <begin position="52"/>
        <end position="68"/>
    </location>
</feature>
<feature type="transmembrane region" description="Helical" evidence="5">
    <location>
        <begin position="405"/>
        <end position="428"/>
    </location>
</feature>
<evidence type="ECO:0000256" key="4">
    <source>
        <dbReference type="ARBA" id="ARBA00023136"/>
    </source>
</evidence>
<proteinExistence type="predicted"/>
<gene>
    <name evidence="7" type="ORF">HYDPIDRAFT_100308</name>
</gene>
<dbReference type="PROSITE" id="PS50850">
    <property type="entry name" value="MFS"/>
    <property type="match status" value="1"/>
</dbReference>
<feature type="domain" description="Major facilitator superfamily (MFS) profile" evidence="6">
    <location>
        <begin position="55"/>
        <end position="506"/>
    </location>
</feature>
<dbReference type="AlphaFoldDB" id="A0A0C9V2Z5"/>
<reference evidence="7 8" key="1">
    <citation type="submission" date="2014-04" db="EMBL/GenBank/DDBJ databases">
        <title>Evolutionary Origins and Diversification of the Mycorrhizal Mutualists.</title>
        <authorList>
            <consortium name="DOE Joint Genome Institute"/>
            <consortium name="Mycorrhizal Genomics Consortium"/>
            <person name="Kohler A."/>
            <person name="Kuo A."/>
            <person name="Nagy L.G."/>
            <person name="Floudas D."/>
            <person name="Copeland A."/>
            <person name="Barry K.W."/>
            <person name="Cichocki N."/>
            <person name="Veneault-Fourrey C."/>
            <person name="LaButti K."/>
            <person name="Lindquist E.A."/>
            <person name="Lipzen A."/>
            <person name="Lundell T."/>
            <person name="Morin E."/>
            <person name="Murat C."/>
            <person name="Riley R."/>
            <person name="Ohm R."/>
            <person name="Sun H."/>
            <person name="Tunlid A."/>
            <person name="Henrissat B."/>
            <person name="Grigoriev I.V."/>
            <person name="Hibbett D.S."/>
            <person name="Martin F."/>
        </authorList>
    </citation>
    <scope>NUCLEOTIDE SEQUENCE [LARGE SCALE GENOMIC DNA]</scope>
    <source>
        <strain evidence="7 8">MD-312</strain>
    </source>
</reference>
<dbReference type="HOGENOM" id="CLU_000960_22_0_1"/>
<organism evidence="7 8">
    <name type="scientific">Hydnomerulius pinastri MD-312</name>
    <dbReference type="NCBI Taxonomy" id="994086"/>
    <lineage>
        <taxon>Eukaryota</taxon>
        <taxon>Fungi</taxon>
        <taxon>Dikarya</taxon>
        <taxon>Basidiomycota</taxon>
        <taxon>Agaricomycotina</taxon>
        <taxon>Agaricomycetes</taxon>
        <taxon>Agaricomycetidae</taxon>
        <taxon>Boletales</taxon>
        <taxon>Boletales incertae sedis</taxon>
        <taxon>Leucogyrophana</taxon>
    </lineage>
</organism>
<name>A0A0C9V2Z5_9AGAM</name>
<feature type="transmembrane region" description="Helical" evidence="5">
    <location>
        <begin position="207"/>
        <end position="229"/>
    </location>
</feature>
<feature type="transmembrane region" description="Helical" evidence="5">
    <location>
        <begin position="276"/>
        <end position="296"/>
    </location>
</feature>
<protein>
    <recommendedName>
        <fullName evidence="6">Major facilitator superfamily (MFS) profile domain-containing protein</fullName>
    </recommendedName>
</protein>
<evidence type="ECO:0000313" key="7">
    <source>
        <dbReference type="EMBL" id="KIJ59634.1"/>
    </source>
</evidence>
<dbReference type="PRINTS" id="PR01036">
    <property type="entry name" value="TCRTETB"/>
</dbReference>
<sequence>MALSRPSTPETSQIFLNSSGSVVVDSEQATLVGESGSFKDAGPEHPPKDAKFWLIFISLCTCLILSALELSSVSTALPTIANALHASQFVWVGSAYAMASTSFLPMSGGLAQSFGRRPTMLLSIALFALGSGICGGATSMNMLIAGRAVQGLGGGGIQSVSGIILADLVSLQERGLYAGLFGLTWSLAVSIGPVVGGSLASQGQWRWLFYLNLPICAIAALLVLILLDLPTPKGSFRDKFVSLDWAGNILVVGSSISCTLALTWGGVTAPWNSVRVLAPLIIGLVGLVAFFIYEATVPKNPLVPITLMTNRTGVSGYLQTFVASVIALCVAYFFPVFFQGCKGASAVKSGVYGLGMSALAPAAIVSGILVKKTGRYRPQMWVGWCILLLGLGLMSSLHATTSSGFAVGFLVLVGIGIGIEYATTMYPIQAPLSVTQNAPALAFMWFLRSFAGVWGVTIGSTVIQNELAKRLPSAFTSGIPEGSGLAYALIPELPLLPPQLLSEVEEAFAGSLTVMWQVLVGIAGLGLLCSIPMKGLPLTSSLDEEWTLKKESRTSGSSENLYAEQA</sequence>
<feature type="transmembrane region" description="Helical" evidence="5">
    <location>
        <begin position="440"/>
        <end position="463"/>
    </location>
</feature>
<feature type="transmembrane region" description="Helical" evidence="5">
    <location>
        <begin position="120"/>
        <end position="145"/>
    </location>
</feature>
<feature type="transmembrane region" description="Helical" evidence="5">
    <location>
        <begin position="88"/>
        <end position="108"/>
    </location>
</feature>
<dbReference type="Gene3D" id="1.20.1250.20">
    <property type="entry name" value="MFS general substrate transporter like domains"/>
    <property type="match status" value="1"/>
</dbReference>
<dbReference type="InterPro" id="IPR011701">
    <property type="entry name" value="MFS"/>
</dbReference>
<keyword evidence="8" id="KW-1185">Reference proteome</keyword>
<keyword evidence="3 5" id="KW-1133">Transmembrane helix</keyword>
<evidence type="ECO:0000256" key="3">
    <source>
        <dbReference type="ARBA" id="ARBA00022989"/>
    </source>
</evidence>
<dbReference type="InterPro" id="IPR036259">
    <property type="entry name" value="MFS_trans_sf"/>
</dbReference>
<feature type="transmembrane region" description="Helical" evidence="5">
    <location>
        <begin position="350"/>
        <end position="369"/>
    </location>
</feature>
<evidence type="ECO:0000259" key="6">
    <source>
        <dbReference type="PROSITE" id="PS50850"/>
    </source>
</evidence>
<dbReference type="GO" id="GO:0022857">
    <property type="term" value="F:transmembrane transporter activity"/>
    <property type="evidence" value="ECO:0007669"/>
    <property type="project" value="InterPro"/>
</dbReference>
<evidence type="ECO:0000313" key="8">
    <source>
        <dbReference type="Proteomes" id="UP000053820"/>
    </source>
</evidence>
<evidence type="ECO:0000256" key="5">
    <source>
        <dbReference type="SAM" id="Phobius"/>
    </source>
</evidence>
<comment type="subcellular location">
    <subcellularLocation>
        <location evidence="1">Membrane</location>
        <topology evidence="1">Multi-pass membrane protein</topology>
    </subcellularLocation>
</comment>
<dbReference type="OrthoDB" id="3437016at2759"/>